<dbReference type="InterPro" id="IPR023170">
    <property type="entry name" value="HhH_base_excis_C"/>
</dbReference>
<keyword evidence="1" id="KW-0004">4Fe-4S</keyword>
<protein>
    <submittedName>
        <fullName evidence="6">Ultraviolet N-glycosylase/AP lyase</fullName>
    </submittedName>
</protein>
<reference evidence="6 7" key="1">
    <citation type="submission" date="2018-03" db="EMBL/GenBank/DDBJ databases">
        <title>Genome sequence of Moorella stamsii DSM 26217.</title>
        <authorList>
            <person name="Poehlein A."/>
            <person name="Daniel R."/>
        </authorList>
    </citation>
    <scope>NUCLEOTIDE SEQUENCE [LARGE SCALE GENOMIC DNA]</scope>
    <source>
        <strain evidence="7">DSM 26217</strain>
    </source>
</reference>
<keyword evidence="6" id="KW-0456">Lyase</keyword>
<dbReference type="InterPro" id="IPR011257">
    <property type="entry name" value="DNA_glycosylase"/>
</dbReference>
<feature type="domain" description="HhH-GPD" evidence="5">
    <location>
        <begin position="62"/>
        <end position="221"/>
    </location>
</feature>
<accession>A0A9X7P570</accession>
<dbReference type="Gene3D" id="1.10.1670.10">
    <property type="entry name" value="Helix-hairpin-Helix base-excision DNA repair enzymes (C-terminal)"/>
    <property type="match status" value="1"/>
</dbReference>
<dbReference type="SMART" id="SM00478">
    <property type="entry name" value="ENDO3c"/>
    <property type="match status" value="1"/>
</dbReference>
<gene>
    <name evidence="6" type="primary">pdg</name>
    <name evidence="6" type="ORF">MOST_27160</name>
</gene>
<evidence type="ECO:0000256" key="3">
    <source>
        <dbReference type="ARBA" id="ARBA00023004"/>
    </source>
</evidence>
<evidence type="ECO:0000256" key="2">
    <source>
        <dbReference type="ARBA" id="ARBA00022723"/>
    </source>
</evidence>
<name>A0A9X7P570_9FIRM</name>
<evidence type="ECO:0000256" key="1">
    <source>
        <dbReference type="ARBA" id="ARBA00022485"/>
    </source>
</evidence>
<dbReference type="GO" id="GO:0046872">
    <property type="term" value="F:metal ion binding"/>
    <property type="evidence" value="ECO:0007669"/>
    <property type="project" value="UniProtKB-KW"/>
</dbReference>
<comment type="caution">
    <text evidence="6">The sequence shown here is derived from an EMBL/GenBank/DDBJ whole genome shotgun (WGS) entry which is preliminary data.</text>
</comment>
<evidence type="ECO:0000259" key="5">
    <source>
        <dbReference type="SMART" id="SM00478"/>
    </source>
</evidence>
<evidence type="ECO:0000256" key="4">
    <source>
        <dbReference type="ARBA" id="ARBA00023014"/>
    </source>
</evidence>
<dbReference type="GO" id="GO:0016829">
    <property type="term" value="F:lyase activity"/>
    <property type="evidence" value="ECO:0007669"/>
    <property type="project" value="UniProtKB-KW"/>
</dbReference>
<dbReference type="CDD" id="cd00056">
    <property type="entry name" value="ENDO3c"/>
    <property type="match status" value="1"/>
</dbReference>
<dbReference type="Gene3D" id="1.10.340.30">
    <property type="entry name" value="Hypothetical protein, domain 2"/>
    <property type="match status" value="1"/>
</dbReference>
<dbReference type="AlphaFoldDB" id="A0A9X7P570"/>
<dbReference type="EMBL" id="PVXL01000063">
    <property type="protein sequence ID" value="PRR70552.1"/>
    <property type="molecule type" value="Genomic_DNA"/>
</dbReference>
<dbReference type="SUPFAM" id="SSF48150">
    <property type="entry name" value="DNA-glycosylase"/>
    <property type="match status" value="1"/>
</dbReference>
<keyword evidence="7" id="KW-1185">Reference proteome</keyword>
<evidence type="ECO:0000313" key="7">
    <source>
        <dbReference type="Proteomes" id="UP000239430"/>
    </source>
</evidence>
<dbReference type="Proteomes" id="UP000239430">
    <property type="component" value="Unassembled WGS sequence"/>
</dbReference>
<proteinExistence type="predicted"/>
<keyword evidence="4" id="KW-0411">Iron-sulfur</keyword>
<dbReference type="RefSeq" id="WP_244267302.1">
    <property type="nucleotide sequence ID" value="NZ_PVXL01000063.1"/>
</dbReference>
<dbReference type="GO" id="GO:0051539">
    <property type="term" value="F:4 iron, 4 sulfur cluster binding"/>
    <property type="evidence" value="ECO:0007669"/>
    <property type="project" value="UniProtKB-KW"/>
</dbReference>
<dbReference type="PIRSF" id="PIRSF001435">
    <property type="entry name" value="Nth"/>
    <property type="match status" value="1"/>
</dbReference>
<dbReference type="Pfam" id="PF00730">
    <property type="entry name" value="HhH-GPD"/>
    <property type="match status" value="1"/>
</dbReference>
<organism evidence="6 7">
    <name type="scientific">Neomoorella stamsii</name>
    <dbReference type="NCBI Taxonomy" id="1266720"/>
    <lineage>
        <taxon>Bacteria</taxon>
        <taxon>Bacillati</taxon>
        <taxon>Bacillota</taxon>
        <taxon>Clostridia</taxon>
        <taxon>Neomoorellales</taxon>
        <taxon>Neomoorellaceae</taxon>
        <taxon>Neomoorella</taxon>
    </lineage>
</organism>
<sequence>MTRKPNLLRSGGKLPTGMDMVGKSQNIQELLIAIYNRLYNYFGPRHWWPAETPFEVIVGAILTQNVAWKNVEQAIANLKAAGLLDPEAMFRATAVELEPHIRPAGYYRTKAKKLKAFVEHLWKRYNGSLTAMFSRPLAELRPEILAIYGIGPETADAILCYAGNYPIMVMDAYTRRVFSRLGFFDEKITYQGMQEFFMANLPRDQYLYNEYHALIDGLANQLCRKNQPDCSKCPLGDICPRLGVNL</sequence>
<dbReference type="PANTHER" id="PTHR10359">
    <property type="entry name" value="A/G-SPECIFIC ADENINE GLYCOSYLASE/ENDONUCLEASE III"/>
    <property type="match status" value="1"/>
</dbReference>
<evidence type="ECO:0000313" key="6">
    <source>
        <dbReference type="EMBL" id="PRR70552.1"/>
    </source>
</evidence>
<keyword evidence="2" id="KW-0479">Metal-binding</keyword>
<dbReference type="GO" id="GO:0006284">
    <property type="term" value="P:base-excision repair"/>
    <property type="evidence" value="ECO:0007669"/>
    <property type="project" value="InterPro"/>
</dbReference>
<dbReference type="InterPro" id="IPR003265">
    <property type="entry name" value="HhH-GPD_domain"/>
</dbReference>
<keyword evidence="3" id="KW-0408">Iron</keyword>
<dbReference type="PANTHER" id="PTHR10359:SF19">
    <property type="entry name" value="DNA REPAIR GLYCOSYLASE MJ1434-RELATED"/>
    <property type="match status" value="1"/>
</dbReference>